<sequence length="559" mass="61499">MGFLDVFTSMIAGKQQGQVAGEFNGQDVTAYAFMSSGGDGIEGHTIEALWKSQPHLRTVVGFIARQMSQLSLKLYERDGDEIKRVRTGKVAQLLRTPNGEETFSELMYALVGEWALRDDSYLVLLGGELRVFPAKWITPVKRNAFQVDGYKLVTKNGESHELTTEQVFRFKGWTPSEPLKATSPVETLKLMLEEQHSARMFRKQVWKRGGRFGGFLTRPAGAPKWDNAARGRFDRMWQAFTGNGGARAGDAPLLEDGMEYKTARIAAKEDQWLESVRASLEMCAQVYYINPTMVGLLDNANFANVREFRRSLYGDSLGPIVKKIEDRFNSFILPALGAPENQYVEFNVEAKLRGSFEEQAAVVSTATGAPWQTVNESRKLFNLSPVEGGDDMVRPLNVLFGGQASPRDGQTAGGGGPAPELEAAPVKVGPTADDIAKLITAATALIRAGFDPQASLGAVGLDPIEHLGLLPVTVRDDAVKAATERFLVRQYEAVQAKRHGGVDRWWDQQRWDRELADDLSKSGLSPHLARPVANGINTLMFEHYSSGSPAIQTMLEVGS</sequence>
<proteinExistence type="predicted"/>
<evidence type="ECO:0000256" key="1">
    <source>
        <dbReference type="SAM" id="MobiDB-lite"/>
    </source>
</evidence>
<dbReference type="NCBIfam" id="TIGR01537">
    <property type="entry name" value="portal_HK97"/>
    <property type="match status" value="1"/>
</dbReference>
<reference evidence="2 3" key="1">
    <citation type="submission" date="2019-01" db="EMBL/GenBank/DDBJ databases">
        <title>Leucobacter muris sp. nov. isolated from the nose of a laboratory mouse.</title>
        <authorList>
            <person name="Benga L."/>
            <person name="Sproeer C."/>
            <person name="Schumann P."/>
            <person name="Verbarg S."/>
            <person name="Bunk B."/>
            <person name="Engelhardt E."/>
            <person name="Benten P.M."/>
            <person name="Sager M."/>
        </authorList>
    </citation>
    <scope>NUCLEOTIDE SEQUENCE [LARGE SCALE GENOMIC DNA]</scope>
    <source>
        <strain evidence="2 3">DSM 101948</strain>
    </source>
</reference>
<gene>
    <name evidence="2" type="ORF">Leucomu_13470</name>
</gene>
<dbReference type="RefSeq" id="WP_128387525.1">
    <property type="nucleotide sequence ID" value="NZ_CP035037.1"/>
</dbReference>
<accession>A0ABX5QID7</accession>
<dbReference type="InterPro" id="IPR006427">
    <property type="entry name" value="Portal_HK97"/>
</dbReference>
<keyword evidence="3" id="KW-1185">Reference proteome</keyword>
<dbReference type="Pfam" id="PF04860">
    <property type="entry name" value="Phage_portal"/>
    <property type="match status" value="1"/>
</dbReference>
<name>A0ABX5QID7_9MICO</name>
<dbReference type="EMBL" id="CP035037">
    <property type="protein sequence ID" value="QAB18783.1"/>
    <property type="molecule type" value="Genomic_DNA"/>
</dbReference>
<protein>
    <submittedName>
        <fullName evidence="2">Phage portal protein</fullName>
    </submittedName>
</protein>
<organism evidence="2 3">
    <name type="scientific">Leucobacter muris</name>
    <dbReference type="NCBI Taxonomy" id="1935379"/>
    <lineage>
        <taxon>Bacteria</taxon>
        <taxon>Bacillati</taxon>
        <taxon>Actinomycetota</taxon>
        <taxon>Actinomycetes</taxon>
        <taxon>Micrococcales</taxon>
        <taxon>Microbacteriaceae</taxon>
        <taxon>Leucobacter</taxon>
    </lineage>
</organism>
<dbReference type="InterPro" id="IPR006944">
    <property type="entry name" value="Phage/GTA_portal"/>
</dbReference>
<feature type="region of interest" description="Disordered" evidence="1">
    <location>
        <begin position="404"/>
        <end position="423"/>
    </location>
</feature>
<evidence type="ECO:0000313" key="3">
    <source>
        <dbReference type="Proteomes" id="UP000285768"/>
    </source>
</evidence>
<dbReference type="Proteomes" id="UP000285768">
    <property type="component" value="Chromosome"/>
</dbReference>
<evidence type="ECO:0000313" key="2">
    <source>
        <dbReference type="EMBL" id="QAB18783.1"/>
    </source>
</evidence>